<evidence type="ECO:0000313" key="1">
    <source>
        <dbReference type="EMBL" id="CAG8506459.1"/>
    </source>
</evidence>
<evidence type="ECO:0000313" key="2">
    <source>
        <dbReference type="Proteomes" id="UP000789860"/>
    </source>
</evidence>
<comment type="caution">
    <text evidence="1">The sequence shown here is derived from an EMBL/GenBank/DDBJ whole genome shotgun (WGS) entry which is preliminary data.</text>
</comment>
<keyword evidence="2" id="KW-1185">Reference proteome</keyword>
<name>A0ACA9L452_9GLOM</name>
<protein>
    <submittedName>
        <fullName evidence="1">821_t:CDS:1</fullName>
    </submittedName>
</protein>
<gene>
    <name evidence="1" type="ORF">SCALOS_LOCUS3471</name>
</gene>
<proteinExistence type="predicted"/>
<accession>A0ACA9L452</accession>
<sequence>MLKIKAAQSERDRLSMLLAKNVDDISLVEKLTFVFNHPNSTEHYLFENVLEINEEGIRNILSFYETSKLYFQEVLEEDIYKTKPRTSKHHI</sequence>
<dbReference type="EMBL" id="CAJVPM010003844">
    <property type="protein sequence ID" value="CAG8506459.1"/>
    <property type="molecule type" value="Genomic_DNA"/>
</dbReference>
<organism evidence="1 2">
    <name type="scientific">Scutellospora calospora</name>
    <dbReference type="NCBI Taxonomy" id="85575"/>
    <lineage>
        <taxon>Eukaryota</taxon>
        <taxon>Fungi</taxon>
        <taxon>Fungi incertae sedis</taxon>
        <taxon>Mucoromycota</taxon>
        <taxon>Glomeromycotina</taxon>
        <taxon>Glomeromycetes</taxon>
        <taxon>Diversisporales</taxon>
        <taxon>Gigasporaceae</taxon>
        <taxon>Scutellospora</taxon>
    </lineage>
</organism>
<dbReference type="Proteomes" id="UP000789860">
    <property type="component" value="Unassembled WGS sequence"/>
</dbReference>
<reference evidence="1" key="1">
    <citation type="submission" date="2021-06" db="EMBL/GenBank/DDBJ databases">
        <authorList>
            <person name="Kallberg Y."/>
            <person name="Tangrot J."/>
            <person name="Rosling A."/>
        </authorList>
    </citation>
    <scope>NUCLEOTIDE SEQUENCE</scope>
    <source>
        <strain evidence="1">AU212A</strain>
    </source>
</reference>